<proteinExistence type="predicted"/>
<dbReference type="Pfam" id="PF13374">
    <property type="entry name" value="TPR_10"/>
    <property type="match status" value="1"/>
</dbReference>
<organism evidence="1 2">
    <name type="scientific">Lysobacter firmicutimachus</name>
    <dbReference type="NCBI Taxonomy" id="1792846"/>
    <lineage>
        <taxon>Bacteria</taxon>
        <taxon>Pseudomonadati</taxon>
        <taxon>Pseudomonadota</taxon>
        <taxon>Gammaproteobacteria</taxon>
        <taxon>Lysobacterales</taxon>
        <taxon>Lysobacteraceae</taxon>
        <taxon>Lysobacter</taxon>
    </lineage>
</organism>
<dbReference type="InterPro" id="IPR011990">
    <property type="entry name" value="TPR-like_helical_dom_sf"/>
</dbReference>
<comment type="caution">
    <text evidence="1">The sequence shown here is derived from an EMBL/GenBank/DDBJ whole genome shotgun (WGS) entry which is preliminary data.</text>
</comment>
<sequence length="224" mass="25428">MWATAIARSQLGDTAGALDDIRRVISIRTAMNGPTHEATLRASAEQALIFLNAADRDLAHRRDYLERSRVLYRQTLDEADRQNLPMPLARIAYGNVLRKMDLLDQALPQLLRANDEVTARLGPRHKRAVWARSSLASLYMQRREYDAAERQFVRVLTDARGEDVGHYRFPVNAFGALDSLGDIQRERGRSEQARAYWRQAAEMGRQTPAIGAAELARLEEKMAR</sequence>
<name>A0ABU8CYA5_9GAMM</name>
<protein>
    <submittedName>
        <fullName evidence="1">Tetratricopeptide repeat protein</fullName>
    </submittedName>
</protein>
<reference evidence="1 2" key="1">
    <citation type="submission" date="2024-02" db="EMBL/GenBank/DDBJ databases">
        <title>Lysobacter Genome Sequencing and Mining.</title>
        <authorList>
            <person name="Bierman J."/>
            <person name="Walker M.C."/>
        </authorList>
    </citation>
    <scope>NUCLEOTIDE SEQUENCE [LARGE SCALE GENOMIC DNA]</scope>
    <source>
        <strain evidence="1 2">PB6250</strain>
    </source>
</reference>
<accession>A0ABU8CYA5</accession>
<dbReference type="RefSeq" id="WP_336130533.1">
    <property type="nucleotide sequence ID" value="NZ_JBANDL010000002.1"/>
</dbReference>
<evidence type="ECO:0000313" key="2">
    <source>
        <dbReference type="Proteomes" id="UP001387215"/>
    </source>
</evidence>
<dbReference type="Proteomes" id="UP001387215">
    <property type="component" value="Unassembled WGS sequence"/>
</dbReference>
<gene>
    <name evidence="1" type="ORF">V2J18_00310</name>
</gene>
<keyword evidence="2" id="KW-1185">Reference proteome</keyword>
<dbReference type="EMBL" id="JBANDL010000002">
    <property type="protein sequence ID" value="MEI2453111.1"/>
    <property type="molecule type" value="Genomic_DNA"/>
</dbReference>
<dbReference type="Gene3D" id="1.25.40.10">
    <property type="entry name" value="Tetratricopeptide repeat domain"/>
    <property type="match status" value="1"/>
</dbReference>
<evidence type="ECO:0000313" key="1">
    <source>
        <dbReference type="EMBL" id="MEI2453111.1"/>
    </source>
</evidence>
<dbReference type="SUPFAM" id="SSF48452">
    <property type="entry name" value="TPR-like"/>
    <property type="match status" value="1"/>
</dbReference>